<feature type="compositionally biased region" description="Basic and acidic residues" evidence="11">
    <location>
        <begin position="370"/>
        <end position="387"/>
    </location>
</feature>
<feature type="zinc finger region" description="C3H1-type" evidence="10">
    <location>
        <begin position="679"/>
        <end position="705"/>
    </location>
</feature>
<dbReference type="GO" id="GO:0005634">
    <property type="term" value="C:nucleus"/>
    <property type="evidence" value="ECO:0007669"/>
    <property type="project" value="UniProtKB-ARBA"/>
</dbReference>
<evidence type="ECO:0000256" key="6">
    <source>
        <dbReference type="ARBA" id="ARBA00057285"/>
    </source>
</evidence>
<reference evidence="14 15" key="1">
    <citation type="submission" date="2025-04" db="UniProtKB">
        <authorList>
            <consortium name="RefSeq"/>
        </authorList>
    </citation>
    <scope>IDENTIFICATION</scope>
    <source>
        <tissue evidence="14 15">Total insect</tissue>
    </source>
</reference>
<keyword evidence="2" id="KW-0677">Repeat</keyword>
<dbReference type="RefSeq" id="XP_034254216.1">
    <property type="nucleotide sequence ID" value="XM_034398325.1"/>
</dbReference>
<feature type="zinc finger region" description="C3H1-type" evidence="10">
    <location>
        <begin position="706"/>
        <end position="733"/>
    </location>
</feature>
<keyword evidence="3 10" id="KW-0863">Zinc-finger</keyword>
<dbReference type="KEGG" id="tpal:117653001"/>
<evidence type="ECO:0000256" key="2">
    <source>
        <dbReference type="ARBA" id="ARBA00022737"/>
    </source>
</evidence>
<name>A0A6P9AEZ2_THRPL</name>
<evidence type="ECO:0000256" key="8">
    <source>
        <dbReference type="ARBA" id="ARBA00071600"/>
    </source>
</evidence>
<accession>A0A6P9AEZ2</accession>
<protein>
    <recommendedName>
        <fullName evidence="8">Zinc finger CCCH domain-containing protein 3</fullName>
    </recommendedName>
    <alternativeName>
        <fullName evidence="9">Smad-interacting CPSF-like factor</fullName>
    </alternativeName>
</protein>
<evidence type="ECO:0000256" key="5">
    <source>
        <dbReference type="ARBA" id="ARBA00023125"/>
    </source>
</evidence>
<dbReference type="AlphaFoldDB" id="A0A6P9AEZ2"/>
<sequence length="857" mass="96178">MEPHRIPGPNDIFSGFGTVHSDSSSFNNVSYANSYGLGLDPANEYGSCHSTASEIYYSSPFIQDHAMLQTDGMPAPVAPRVHINPNYRPKVLGHQSMIPNRPANVHINPHWKGRVESASQIEDNAQGEGSNAQTVGKKTIFVNPKVLSQLNLKQPPRPVETRQTSGLHFNNLPSENEISRLSSRPSGTTISPNTSSETKKMREEISKKPGVVKSVTERSFVVLNSRKLVRKTNSTHYHKLLSSEVNKRSPTGCSSTQKLARQVASKYKLVRSPTTAQNVLKTVNSVPTTYFRKSGRKSVNPRHSSVSNSKSVYKFIRQPEDCGSFTEQVKVGKKLDQSFVCHTPRIQLENSRLRRSLKSRYRLIKAQPSHHKEPAASQEKARTDHSRYKLVRHGSAESKSSFRNSSMSNFSLYSSPIRSKNRSLNANKPSYGRKVSRFRIVQASTAKSRTQVLMSGSGSHCRSNCVKSNFLKSGLYKNISWQKERYQAVGRSIKNSSQKNEMSTLSSKSVPNRSLVNIGGVLYRSTRTTLTRTSTGKARERILHIRGRRFVMDGKGKTIRPSSTEDSSGASSSGKLLARVDIGGVTFTRRSDNTLVRTNTHYARNLLSLAKMRSIALLTDKLRKNNQPCLIYHRFGKCLAHLAGKCWRVHDPRNISICRKFLQGTCESEKCLLSHDVGPEKMPTCRYFLEGCCVRDNCPYLHVKLSANADICRQFLHGYCDAGDMCKKRHLFLCPEFEKDGKCSKGRYCPYPHVSCAKRKPRKKRSTVFKHPKDTVKLKENWKQVNELDKSASLKETEKVKRYYEGSSSCELLNKSQLDHMDSDSETSCDSDKGTNGEKGNVQRTSKIGILPAYIPL</sequence>
<feature type="domain" description="C3H1-type" evidence="12">
    <location>
        <begin position="679"/>
        <end position="705"/>
    </location>
</feature>
<dbReference type="GeneID" id="117653001"/>
<feature type="region of interest" description="Disordered" evidence="11">
    <location>
        <begin position="819"/>
        <end position="844"/>
    </location>
</feature>
<proteinExistence type="predicted"/>
<keyword evidence="1 10" id="KW-0479">Metal-binding</keyword>
<dbReference type="FunFam" id="4.10.1000.10:FF:000022">
    <property type="entry name" value="Zinc finger CCCH domain-containing protein 7"/>
    <property type="match status" value="1"/>
</dbReference>
<feature type="region of interest" description="Disordered" evidence="11">
    <location>
        <begin position="151"/>
        <end position="210"/>
    </location>
</feature>
<dbReference type="RefSeq" id="XP_034254217.1">
    <property type="nucleotide sequence ID" value="XM_034398326.1"/>
</dbReference>
<keyword evidence="4 10" id="KW-0862">Zinc</keyword>
<evidence type="ECO:0000313" key="13">
    <source>
        <dbReference type="Proteomes" id="UP000515158"/>
    </source>
</evidence>
<dbReference type="Proteomes" id="UP000515158">
    <property type="component" value="Unplaced"/>
</dbReference>
<evidence type="ECO:0000313" key="15">
    <source>
        <dbReference type="RefSeq" id="XP_034254217.1"/>
    </source>
</evidence>
<comment type="function">
    <text evidence="6">Required for the export of polyadenylated mRNAs from the nucleus. Enhances ACVR1B-induced SMAD-dependent transcription. Binds to single-stranded DNA but not to double-stranded DNA in vitro. Involved in RNA cleavage.</text>
</comment>
<evidence type="ECO:0000256" key="3">
    <source>
        <dbReference type="ARBA" id="ARBA00022771"/>
    </source>
</evidence>
<evidence type="ECO:0000313" key="14">
    <source>
        <dbReference type="RefSeq" id="XP_034254216.1"/>
    </source>
</evidence>
<dbReference type="SMART" id="SM00356">
    <property type="entry name" value="ZnF_C3H1"/>
    <property type="match status" value="4"/>
</dbReference>
<dbReference type="InterPro" id="IPR000571">
    <property type="entry name" value="Znf_CCCH"/>
</dbReference>
<dbReference type="CTD" id="23144"/>
<dbReference type="Gene3D" id="4.10.1000.10">
    <property type="entry name" value="Zinc finger, CCCH-type"/>
    <property type="match status" value="2"/>
</dbReference>
<comment type="subunit">
    <text evidence="7">Interacts with SMAD1, SMAD3, SMAD4, CPSF2 and CPSF3.</text>
</comment>
<dbReference type="PANTHER" id="PTHR46156:SF1">
    <property type="entry name" value="ZINC FINGER CCCH DOMAIN-CONTAINING PROTEIN 3"/>
    <property type="match status" value="1"/>
</dbReference>
<dbReference type="PROSITE" id="PS50103">
    <property type="entry name" value="ZF_C3H1"/>
    <property type="match status" value="3"/>
</dbReference>
<dbReference type="PANTHER" id="PTHR46156">
    <property type="entry name" value="CCCH ZINGC FINGER"/>
    <property type="match status" value="1"/>
</dbReference>
<dbReference type="FunFam" id="4.10.1000.10:FF:000008">
    <property type="entry name" value="zinc finger CCCH domain-containing protein 3"/>
    <property type="match status" value="1"/>
</dbReference>
<evidence type="ECO:0000259" key="12">
    <source>
        <dbReference type="PROSITE" id="PS50103"/>
    </source>
</evidence>
<evidence type="ECO:0000256" key="4">
    <source>
        <dbReference type="ARBA" id="ARBA00022833"/>
    </source>
</evidence>
<keyword evidence="5" id="KW-0238">DNA-binding</keyword>
<evidence type="ECO:0000256" key="10">
    <source>
        <dbReference type="PROSITE-ProRule" id="PRU00723"/>
    </source>
</evidence>
<dbReference type="GO" id="GO:0008270">
    <property type="term" value="F:zinc ion binding"/>
    <property type="evidence" value="ECO:0007669"/>
    <property type="project" value="UniProtKB-KW"/>
</dbReference>
<organism evidence="14">
    <name type="scientific">Thrips palmi</name>
    <name type="common">Melon thrips</name>
    <dbReference type="NCBI Taxonomy" id="161013"/>
    <lineage>
        <taxon>Eukaryota</taxon>
        <taxon>Metazoa</taxon>
        <taxon>Ecdysozoa</taxon>
        <taxon>Arthropoda</taxon>
        <taxon>Hexapoda</taxon>
        <taxon>Insecta</taxon>
        <taxon>Pterygota</taxon>
        <taxon>Neoptera</taxon>
        <taxon>Paraneoptera</taxon>
        <taxon>Thysanoptera</taxon>
        <taxon>Terebrantia</taxon>
        <taxon>Thripoidea</taxon>
        <taxon>Thripidae</taxon>
        <taxon>Thrips</taxon>
    </lineage>
</organism>
<gene>
    <name evidence="14 15" type="primary">LOC117653001</name>
</gene>
<feature type="compositionally biased region" description="Basic and acidic residues" evidence="11">
    <location>
        <begin position="197"/>
        <end position="207"/>
    </location>
</feature>
<evidence type="ECO:0000256" key="1">
    <source>
        <dbReference type="ARBA" id="ARBA00022723"/>
    </source>
</evidence>
<dbReference type="OrthoDB" id="3247158at2759"/>
<evidence type="ECO:0000256" key="11">
    <source>
        <dbReference type="SAM" id="MobiDB-lite"/>
    </source>
</evidence>
<evidence type="ECO:0000256" key="9">
    <source>
        <dbReference type="ARBA" id="ARBA00079564"/>
    </source>
</evidence>
<feature type="domain" description="C3H1-type" evidence="12">
    <location>
        <begin position="652"/>
        <end position="678"/>
    </location>
</feature>
<feature type="zinc finger region" description="C3H1-type" evidence="10">
    <location>
        <begin position="652"/>
        <end position="678"/>
    </location>
</feature>
<feature type="compositionally biased region" description="Polar residues" evidence="11">
    <location>
        <begin position="161"/>
        <end position="196"/>
    </location>
</feature>
<evidence type="ECO:0000256" key="7">
    <source>
        <dbReference type="ARBA" id="ARBA00064187"/>
    </source>
</evidence>
<feature type="domain" description="C3H1-type" evidence="12">
    <location>
        <begin position="706"/>
        <end position="733"/>
    </location>
</feature>
<feature type="region of interest" description="Disordered" evidence="11">
    <location>
        <begin position="364"/>
        <end position="404"/>
    </location>
</feature>
<keyword evidence="13" id="KW-1185">Reference proteome</keyword>
<dbReference type="GO" id="GO:0003677">
    <property type="term" value="F:DNA binding"/>
    <property type="evidence" value="ECO:0007669"/>
    <property type="project" value="UniProtKB-KW"/>
</dbReference>